<reference evidence="4" key="1">
    <citation type="submission" date="2017-09" db="EMBL/GenBank/DDBJ databases">
        <title>Polyketide synthases of a Diaporthe helianthi virulent isolate.</title>
        <authorList>
            <person name="Baroncelli R."/>
        </authorList>
    </citation>
    <scope>NUCLEOTIDE SEQUENCE [LARGE SCALE GENOMIC DNA]</scope>
    <source>
        <strain evidence="4">7/96</strain>
    </source>
</reference>
<dbReference type="InParanoid" id="A0A2P5HM91"/>
<evidence type="ECO:0000259" key="3">
    <source>
        <dbReference type="Pfam" id="PF00561"/>
    </source>
</evidence>
<keyword evidence="1" id="KW-0378">Hydrolase</keyword>
<proteinExistence type="inferred from homology"/>
<dbReference type="Pfam" id="PF00561">
    <property type="entry name" value="Abhydrolase_1"/>
    <property type="match status" value="1"/>
</dbReference>
<comment type="similarity">
    <text evidence="2">Belongs to the AB hydrolase superfamily. Epoxide hydrolase family.</text>
</comment>
<protein>
    <recommendedName>
        <fullName evidence="3">AB hydrolase-1 domain-containing protein</fullName>
    </recommendedName>
</protein>
<name>A0A2P5HM91_DIAHE</name>
<dbReference type="Proteomes" id="UP000094444">
    <property type="component" value="Unassembled WGS sequence"/>
</dbReference>
<dbReference type="InterPro" id="IPR000639">
    <property type="entry name" value="Epox_hydrolase-like"/>
</dbReference>
<dbReference type="InterPro" id="IPR029058">
    <property type="entry name" value="AB_hydrolase_fold"/>
</dbReference>
<dbReference type="EMBL" id="MAVT02001290">
    <property type="protein sequence ID" value="POS71370.1"/>
    <property type="molecule type" value="Genomic_DNA"/>
</dbReference>
<accession>A0A2P5HM91</accession>
<dbReference type="PANTHER" id="PTHR43329">
    <property type="entry name" value="EPOXIDE HYDROLASE"/>
    <property type="match status" value="1"/>
</dbReference>
<comment type="caution">
    <text evidence="4">The sequence shown here is derived from an EMBL/GenBank/DDBJ whole genome shotgun (WGS) entry which is preliminary data.</text>
</comment>
<dbReference type="InterPro" id="IPR000073">
    <property type="entry name" value="AB_hydrolase_1"/>
</dbReference>
<dbReference type="Gene3D" id="3.40.50.1820">
    <property type="entry name" value="alpha/beta hydrolase"/>
    <property type="match status" value="1"/>
</dbReference>
<organism evidence="4 5">
    <name type="scientific">Diaporthe helianthi</name>
    <dbReference type="NCBI Taxonomy" id="158607"/>
    <lineage>
        <taxon>Eukaryota</taxon>
        <taxon>Fungi</taxon>
        <taxon>Dikarya</taxon>
        <taxon>Ascomycota</taxon>
        <taxon>Pezizomycotina</taxon>
        <taxon>Sordariomycetes</taxon>
        <taxon>Sordariomycetidae</taxon>
        <taxon>Diaporthales</taxon>
        <taxon>Diaporthaceae</taxon>
        <taxon>Diaporthe</taxon>
    </lineage>
</organism>
<dbReference type="AlphaFoldDB" id="A0A2P5HM91"/>
<dbReference type="SUPFAM" id="SSF53474">
    <property type="entry name" value="alpha/beta-Hydrolases"/>
    <property type="match status" value="1"/>
</dbReference>
<dbReference type="GO" id="GO:0016787">
    <property type="term" value="F:hydrolase activity"/>
    <property type="evidence" value="ECO:0007669"/>
    <property type="project" value="UniProtKB-KW"/>
</dbReference>
<feature type="domain" description="AB hydrolase-1" evidence="3">
    <location>
        <begin position="29"/>
        <end position="310"/>
    </location>
</feature>
<dbReference type="PRINTS" id="PR00412">
    <property type="entry name" value="EPOXHYDRLASE"/>
</dbReference>
<sequence length="329" mass="37012">MNTLTKKKISTKRGFEYTYFVSSAAAGKPTVLLQHGFPDEAAMWEGFIVNHLRPAGYGVIAPDLLGYGGTSKPTNPAVYKYADLASDIVEIIDAEKVDKVISMGHDWGSINAQRLYNFHPERVAGLIIANVAYTPATKQPFDLDAHIALTEKTYGYGTYWYWKFFTADDGAKILNQNVDILFDLLHDPDSWKATFCTKDGMRNALLNRGEGFNFKRRAYATEELKEAFVERMERDGFEAPMCCYKSHAFGYQIDEPSPGGEVVNVPTLFLGYDKDPPCRPEDIIPAMEQGLLPQFTRVTLEGGHWGLLEFPDEFGKNVTQWLESNKFAK</sequence>
<evidence type="ECO:0000313" key="5">
    <source>
        <dbReference type="Proteomes" id="UP000094444"/>
    </source>
</evidence>
<dbReference type="STRING" id="158607.A0A2P5HM91"/>
<evidence type="ECO:0000256" key="2">
    <source>
        <dbReference type="ARBA" id="ARBA00038334"/>
    </source>
</evidence>
<keyword evidence="5" id="KW-1185">Reference proteome</keyword>
<dbReference type="OrthoDB" id="408373at2759"/>
<gene>
    <name evidence="4" type="ORF">DHEL01_v210238</name>
</gene>
<evidence type="ECO:0000256" key="1">
    <source>
        <dbReference type="ARBA" id="ARBA00022801"/>
    </source>
</evidence>
<evidence type="ECO:0000313" key="4">
    <source>
        <dbReference type="EMBL" id="POS71370.1"/>
    </source>
</evidence>